<organism evidence="2 3">
    <name type="scientific">Rhamnusium bicolor</name>
    <dbReference type="NCBI Taxonomy" id="1586634"/>
    <lineage>
        <taxon>Eukaryota</taxon>
        <taxon>Metazoa</taxon>
        <taxon>Ecdysozoa</taxon>
        <taxon>Arthropoda</taxon>
        <taxon>Hexapoda</taxon>
        <taxon>Insecta</taxon>
        <taxon>Pterygota</taxon>
        <taxon>Neoptera</taxon>
        <taxon>Endopterygota</taxon>
        <taxon>Coleoptera</taxon>
        <taxon>Polyphaga</taxon>
        <taxon>Cucujiformia</taxon>
        <taxon>Chrysomeloidea</taxon>
        <taxon>Cerambycidae</taxon>
        <taxon>Lepturinae</taxon>
        <taxon>Rhagiini</taxon>
        <taxon>Rhamnusium</taxon>
    </lineage>
</organism>
<comment type="caution">
    <text evidence="2">The sequence shown here is derived from an EMBL/GenBank/DDBJ whole genome shotgun (WGS) entry which is preliminary data.</text>
</comment>
<proteinExistence type="predicted"/>
<dbReference type="AlphaFoldDB" id="A0AAV8WTD4"/>
<evidence type="ECO:0000313" key="3">
    <source>
        <dbReference type="Proteomes" id="UP001162156"/>
    </source>
</evidence>
<dbReference type="PANTHER" id="PTHR46599:SF6">
    <property type="entry name" value="DUAL SPECIFICITY PHOSPHATASE 26"/>
    <property type="match status" value="1"/>
</dbReference>
<feature type="domain" description="PiggyBac transposable element-derived protein" evidence="1">
    <location>
        <begin position="73"/>
        <end position="141"/>
    </location>
</feature>
<dbReference type="Proteomes" id="UP001162156">
    <property type="component" value="Unassembled WGS sequence"/>
</dbReference>
<dbReference type="PANTHER" id="PTHR46599">
    <property type="entry name" value="PIGGYBAC TRANSPOSABLE ELEMENT-DERIVED PROTEIN 4"/>
    <property type="match status" value="1"/>
</dbReference>
<dbReference type="Pfam" id="PF13843">
    <property type="entry name" value="DDE_Tnp_1_7"/>
    <property type="match status" value="1"/>
</dbReference>
<dbReference type="InterPro" id="IPR029526">
    <property type="entry name" value="PGBD"/>
</dbReference>
<protein>
    <recommendedName>
        <fullName evidence="1">PiggyBac transposable element-derived protein domain-containing protein</fullName>
    </recommendedName>
</protein>
<dbReference type="EMBL" id="JANEYF010004890">
    <property type="protein sequence ID" value="KAJ8929758.1"/>
    <property type="molecule type" value="Genomic_DNA"/>
</dbReference>
<gene>
    <name evidence="2" type="ORF">NQ314_017523</name>
</gene>
<reference evidence="2" key="1">
    <citation type="journal article" date="2023" name="Insect Mol. Biol.">
        <title>Genome sequencing provides insights into the evolution of gene families encoding plant cell wall-degrading enzymes in longhorned beetles.</title>
        <authorList>
            <person name="Shin N.R."/>
            <person name="Okamura Y."/>
            <person name="Kirsch R."/>
            <person name="Pauchet Y."/>
        </authorList>
    </citation>
    <scope>NUCLEOTIDE SEQUENCE</scope>
    <source>
        <strain evidence="2">RBIC_L_NR</strain>
    </source>
</reference>
<evidence type="ECO:0000259" key="1">
    <source>
        <dbReference type="Pfam" id="PF13843"/>
    </source>
</evidence>
<sequence>MASFETEQEQLQKLLEEVLCDEDGETQYDDQSDDDVSDRKDNVTYRKNHALVIKAVKTRSENLIKRLPGSSIATRFDNKDTRMERIAFDKLAAIRAIFDIYATNCKNGYCLPDYLTIDEMFAGFTGKCNFRQYIPSKPNNLHHSDDIDNETEDLQKPQIVTECNKTKGDADVVDKLVSSYDCARNLRRWPMVILYTMLNVAGIKAQVIFTSNNPETKIL</sequence>
<evidence type="ECO:0000313" key="2">
    <source>
        <dbReference type="EMBL" id="KAJ8929758.1"/>
    </source>
</evidence>
<keyword evidence="3" id="KW-1185">Reference proteome</keyword>
<name>A0AAV8WTD4_9CUCU</name>
<accession>A0AAV8WTD4</accession>